<comment type="caution">
    <text evidence="9">The sequence shown here is derived from an EMBL/GenBank/DDBJ whole genome shotgun (WGS) entry which is preliminary data.</text>
</comment>
<dbReference type="InterPro" id="IPR012382">
    <property type="entry name" value="CobI/CbiL"/>
</dbReference>
<dbReference type="EC" id="2.1.1.130" evidence="9"/>
<dbReference type="PANTHER" id="PTHR43467:SF2">
    <property type="entry name" value="COBALT-PRECORRIN-2 C(20)-METHYLTRANSFERASE"/>
    <property type="match status" value="1"/>
</dbReference>
<comment type="similarity">
    <text evidence="2 7">Belongs to the precorrin methyltransferase family.</text>
</comment>
<dbReference type="AlphaFoldDB" id="A0A7W1XV04"/>
<reference evidence="9 10" key="1">
    <citation type="submission" date="2020-07" db="EMBL/GenBank/DDBJ databases">
        <title>Thermoactinomyces phylogeny.</title>
        <authorList>
            <person name="Dunlap C."/>
        </authorList>
    </citation>
    <scope>NUCLEOTIDE SEQUENCE [LARGE SCALE GENOMIC DNA]</scope>
    <source>
        <strain evidence="9 10">AMNI-1</strain>
    </source>
</reference>
<organism evidence="9 10">
    <name type="scientific">Thermoactinomyces mirandus</name>
    <dbReference type="NCBI Taxonomy" id="2756294"/>
    <lineage>
        <taxon>Bacteria</taxon>
        <taxon>Bacillati</taxon>
        <taxon>Bacillota</taxon>
        <taxon>Bacilli</taxon>
        <taxon>Bacillales</taxon>
        <taxon>Thermoactinomycetaceae</taxon>
        <taxon>Thermoactinomyces</taxon>
    </lineage>
</organism>
<evidence type="ECO:0000256" key="5">
    <source>
        <dbReference type="ARBA" id="ARBA00022679"/>
    </source>
</evidence>
<keyword evidence="6" id="KW-0949">S-adenosyl-L-methionine</keyword>
<dbReference type="InterPro" id="IPR014776">
    <property type="entry name" value="4pyrrole_Mease_sub2"/>
</dbReference>
<dbReference type="CDD" id="cd11645">
    <property type="entry name" value="Precorrin_2_C20_MT"/>
    <property type="match status" value="1"/>
</dbReference>
<evidence type="ECO:0000256" key="2">
    <source>
        <dbReference type="ARBA" id="ARBA00005879"/>
    </source>
</evidence>
<dbReference type="InterPro" id="IPR035996">
    <property type="entry name" value="4pyrrol_Methylase_sf"/>
</dbReference>
<dbReference type="UniPathway" id="UPA00148"/>
<evidence type="ECO:0000256" key="3">
    <source>
        <dbReference type="ARBA" id="ARBA00022573"/>
    </source>
</evidence>
<dbReference type="Pfam" id="PF00590">
    <property type="entry name" value="TP_methylase"/>
    <property type="match status" value="1"/>
</dbReference>
<keyword evidence="5 9" id="KW-0808">Transferase</keyword>
<gene>
    <name evidence="9" type="primary">cobI</name>
    <name evidence="9" type="ORF">H2C83_15595</name>
</gene>
<dbReference type="InterPro" id="IPR000878">
    <property type="entry name" value="4pyrrol_Mease"/>
</dbReference>
<proteinExistence type="inferred from homology"/>
<evidence type="ECO:0000256" key="4">
    <source>
        <dbReference type="ARBA" id="ARBA00022603"/>
    </source>
</evidence>
<dbReference type="Gene3D" id="3.40.1010.10">
    <property type="entry name" value="Cobalt-precorrin-4 Transmethylase, Domain 1"/>
    <property type="match status" value="1"/>
</dbReference>
<comment type="pathway">
    <text evidence="1">Cofactor biosynthesis; adenosylcobalamin biosynthesis.</text>
</comment>
<dbReference type="InterPro" id="IPR014777">
    <property type="entry name" value="4pyrrole_Mease_sub1"/>
</dbReference>
<sequence>MIGQLYGIGMGPGDPELVTLKALRLLKESPVIAYPKKKKGEKSYALSIAQTYIDPREKEMLGLVFPMTQDPEILEREWNRTVEAIWERLSQGKNVVFVTEGDPLLYSTFIHLNRRMQALHPEVKISSVPGISSISGAASCLNVDLADGDEQIAIIPATKDREAMRKALAGHDTVVFLKVAKVLDMIIDLLEELDLDDRAMVVSKATSDQEVVWKSVAQLKGQNPGYLTLMVVRK</sequence>
<keyword evidence="4 9" id="KW-0489">Methyltransferase</keyword>
<dbReference type="InterPro" id="IPR006364">
    <property type="entry name" value="CobI/CbiL/CobIJ_dom"/>
</dbReference>
<protein>
    <submittedName>
        <fullName evidence="9">Precorrin-2 C(20)-methyltransferase</fullName>
        <ecNumber evidence="9">2.1.1.130</ecNumber>
    </submittedName>
</protein>
<dbReference type="EMBL" id="JACEOL010000065">
    <property type="protein sequence ID" value="MBA4603691.1"/>
    <property type="molecule type" value="Genomic_DNA"/>
</dbReference>
<dbReference type="PIRSF" id="PIRSF036427">
    <property type="entry name" value="Precrrn-2_mtase"/>
    <property type="match status" value="1"/>
</dbReference>
<dbReference type="Gene3D" id="3.30.950.10">
    <property type="entry name" value="Methyltransferase, Cobalt-precorrin-4 Transmethylase, Domain 2"/>
    <property type="match status" value="1"/>
</dbReference>
<dbReference type="SUPFAM" id="SSF53790">
    <property type="entry name" value="Tetrapyrrole methylase"/>
    <property type="match status" value="1"/>
</dbReference>
<evidence type="ECO:0000313" key="10">
    <source>
        <dbReference type="Proteomes" id="UP000538292"/>
    </source>
</evidence>
<feature type="domain" description="Tetrapyrrole methylase" evidence="8">
    <location>
        <begin position="5"/>
        <end position="216"/>
    </location>
</feature>
<evidence type="ECO:0000256" key="7">
    <source>
        <dbReference type="PIRNR" id="PIRNR036427"/>
    </source>
</evidence>
<evidence type="ECO:0000256" key="1">
    <source>
        <dbReference type="ARBA" id="ARBA00004953"/>
    </source>
</evidence>
<name>A0A7W1XV04_9BACL</name>
<dbReference type="RefSeq" id="WP_181742164.1">
    <property type="nucleotide sequence ID" value="NZ_JACEOL010000065.1"/>
</dbReference>
<accession>A0A7W1XV04</accession>
<dbReference type="PANTHER" id="PTHR43467">
    <property type="entry name" value="COBALT-PRECORRIN-2 C(20)-METHYLTRANSFERASE"/>
    <property type="match status" value="1"/>
</dbReference>
<dbReference type="Proteomes" id="UP000538292">
    <property type="component" value="Unassembled WGS sequence"/>
</dbReference>
<dbReference type="GO" id="GO:0009236">
    <property type="term" value="P:cobalamin biosynthetic process"/>
    <property type="evidence" value="ECO:0007669"/>
    <property type="project" value="UniProtKB-UniRule"/>
</dbReference>
<keyword evidence="3" id="KW-0169">Cobalamin biosynthesis</keyword>
<dbReference type="GO" id="GO:0030788">
    <property type="term" value="F:precorrin-2 C20-methyltransferase activity"/>
    <property type="evidence" value="ECO:0007669"/>
    <property type="project" value="UniProtKB-EC"/>
</dbReference>
<keyword evidence="10" id="KW-1185">Reference proteome</keyword>
<dbReference type="NCBIfam" id="TIGR01467">
    <property type="entry name" value="cobI_cbiL"/>
    <property type="match status" value="1"/>
</dbReference>
<evidence type="ECO:0000259" key="8">
    <source>
        <dbReference type="Pfam" id="PF00590"/>
    </source>
</evidence>
<dbReference type="GO" id="GO:0032259">
    <property type="term" value="P:methylation"/>
    <property type="evidence" value="ECO:0007669"/>
    <property type="project" value="UniProtKB-KW"/>
</dbReference>
<evidence type="ECO:0000256" key="6">
    <source>
        <dbReference type="ARBA" id="ARBA00022691"/>
    </source>
</evidence>
<evidence type="ECO:0000313" key="9">
    <source>
        <dbReference type="EMBL" id="MBA4603691.1"/>
    </source>
</evidence>